<dbReference type="PANTHER" id="PTHR43547">
    <property type="entry name" value="TWO-COMPONENT HISTIDINE KINASE"/>
    <property type="match status" value="1"/>
</dbReference>
<dbReference type="InterPro" id="IPR036097">
    <property type="entry name" value="HisK_dim/P_sf"/>
</dbReference>
<keyword evidence="5" id="KW-1133">Transmembrane helix</keyword>
<dbReference type="SUPFAM" id="SSF47384">
    <property type="entry name" value="Homodimeric domain of signal transducing histidine kinase"/>
    <property type="match status" value="1"/>
</dbReference>
<feature type="transmembrane region" description="Helical" evidence="5">
    <location>
        <begin position="20"/>
        <end position="38"/>
    </location>
</feature>
<dbReference type="SMART" id="SM00388">
    <property type="entry name" value="HisKA"/>
    <property type="match status" value="1"/>
</dbReference>
<keyword evidence="3 4" id="KW-0597">Phosphoprotein</keyword>
<feature type="transmembrane region" description="Helical" evidence="5">
    <location>
        <begin position="84"/>
        <end position="104"/>
    </location>
</feature>
<accession>A0ABS3CMU4</accession>
<feature type="domain" description="Histidine kinase" evidence="6">
    <location>
        <begin position="220"/>
        <end position="433"/>
    </location>
</feature>
<evidence type="ECO:0000259" key="6">
    <source>
        <dbReference type="PROSITE" id="PS50109"/>
    </source>
</evidence>
<evidence type="ECO:0000256" key="2">
    <source>
        <dbReference type="ARBA" id="ARBA00012438"/>
    </source>
</evidence>
<dbReference type="InterPro" id="IPR011006">
    <property type="entry name" value="CheY-like_superfamily"/>
</dbReference>
<dbReference type="InterPro" id="IPR036890">
    <property type="entry name" value="HATPase_C_sf"/>
</dbReference>
<protein>
    <recommendedName>
        <fullName evidence="2">histidine kinase</fullName>
        <ecNumber evidence="2">2.7.13.3</ecNumber>
    </recommendedName>
</protein>
<keyword evidence="9" id="KW-1185">Reference proteome</keyword>
<feature type="transmembrane region" description="Helical" evidence="5">
    <location>
        <begin position="110"/>
        <end position="128"/>
    </location>
</feature>
<feature type="modified residue" description="4-aspartylphosphate" evidence="4">
    <location>
        <position position="504"/>
    </location>
</feature>
<dbReference type="SUPFAM" id="SSF52172">
    <property type="entry name" value="CheY-like"/>
    <property type="match status" value="1"/>
</dbReference>
<evidence type="ECO:0000256" key="5">
    <source>
        <dbReference type="SAM" id="Phobius"/>
    </source>
</evidence>
<evidence type="ECO:0000313" key="9">
    <source>
        <dbReference type="Proteomes" id="UP000663992"/>
    </source>
</evidence>
<dbReference type="CDD" id="cd00082">
    <property type="entry name" value="HisKA"/>
    <property type="match status" value="1"/>
</dbReference>
<dbReference type="PROSITE" id="PS50109">
    <property type="entry name" value="HIS_KIN"/>
    <property type="match status" value="1"/>
</dbReference>
<evidence type="ECO:0000259" key="7">
    <source>
        <dbReference type="PROSITE" id="PS50110"/>
    </source>
</evidence>
<dbReference type="EMBL" id="JAFKCS010000001">
    <property type="protein sequence ID" value="MBN7818437.1"/>
    <property type="molecule type" value="Genomic_DNA"/>
</dbReference>
<dbReference type="CDD" id="cd00156">
    <property type="entry name" value="REC"/>
    <property type="match status" value="1"/>
</dbReference>
<dbReference type="InterPro" id="IPR005467">
    <property type="entry name" value="His_kinase_dom"/>
</dbReference>
<sequence>MYRQLAAKDKILILYRNTPATLLGNLFGCLPLGIVMAIEGYTLSALIWVGGIYLLTLMRWLHFRHTHPSKVSDAELFHFGREQTWLAFASGCLWGSAGILFFDVSALQNLAFLILTFVCMMAGSLASLSARPMTYSAFAIPIMLPLILNLFLQDEAFYKWMSLGATAYLLATFSFSLNLSRVIENSLALKYENIDLIANLKEQTDKANRANRDKSRFLAATSHDLRQPLHAANLFYELLSNKVEQPEQLEDLHNLGRSLNSLNSLLSVMFDISKLDAGIIEPNKVNFDLSKLLEKLASQFALEADGKGLTFSVQAKPQHIFSDPALLELVLTNLLVNALKYTHKGSVSVFTQIHGDSLDLHIKDTGIGIPSEHLEDIFTEFFQIDNPERDKQKGLGLGLSIVKRIMDLLGHPLRLTSTAGQGSEFVLSFPLGDPRAECLPKSLSTASMALDGQHILLVDNELDIVHAMQKLLSQWGCSVTTATSTEQVLSQIQHQAKPDLIICDFRMPGALNGCEIIQQLRTSLGDIPALILTGDTDKSVAMLLDKAGLPALHKPVKPAQLRIMMARLLKPQNKLTSRAPEYSRS</sequence>
<dbReference type="Gene3D" id="3.40.50.2300">
    <property type="match status" value="1"/>
</dbReference>
<evidence type="ECO:0000256" key="1">
    <source>
        <dbReference type="ARBA" id="ARBA00000085"/>
    </source>
</evidence>
<comment type="caution">
    <text evidence="8">The sequence shown here is derived from an EMBL/GenBank/DDBJ whole genome shotgun (WGS) entry which is preliminary data.</text>
</comment>
<dbReference type="InterPro" id="IPR003661">
    <property type="entry name" value="HisK_dim/P_dom"/>
</dbReference>
<comment type="catalytic activity">
    <reaction evidence="1">
        <text>ATP + protein L-histidine = ADP + protein N-phospho-L-histidine.</text>
        <dbReference type="EC" id="2.7.13.3"/>
    </reaction>
</comment>
<name>A0ABS3CMU4_9ALTE</name>
<feature type="domain" description="Response regulatory" evidence="7">
    <location>
        <begin position="454"/>
        <end position="569"/>
    </location>
</feature>
<dbReference type="Pfam" id="PF00512">
    <property type="entry name" value="HisKA"/>
    <property type="match status" value="1"/>
</dbReference>
<dbReference type="InterPro" id="IPR004358">
    <property type="entry name" value="Sig_transdc_His_kin-like_C"/>
</dbReference>
<dbReference type="InterPro" id="IPR003594">
    <property type="entry name" value="HATPase_dom"/>
</dbReference>
<dbReference type="PROSITE" id="PS50110">
    <property type="entry name" value="RESPONSE_REGULATORY"/>
    <property type="match status" value="1"/>
</dbReference>
<dbReference type="Gene3D" id="1.10.287.130">
    <property type="match status" value="1"/>
</dbReference>
<evidence type="ECO:0000256" key="3">
    <source>
        <dbReference type="ARBA" id="ARBA00022553"/>
    </source>
</evidence>
<dbReference type="Gene3D" id="3.30.565.10">
    <property type="entry name" value="Histidine kinase-like ATPase, C-terminal domain"/>
    <property type="match status" value="1"/>
</dbReference>
<dbReference type="Proteomes" id="UP000663992">
    <property type="component" value="Unassembled WGS sequence"/>
</dbReference>
<feature type="transmembrane region" description="Helical" evidence="5">
    <location>
        <begin position="135"/>
        <end position="152"/>
    </location>
</feature>
<dbReference type="RefSeq" id="WP_206592263.1">
    <property type="nucleotide sequence ID" value="NZ_JAFKCS010000001.1"/>
</dbReference>
<dbReference type="InterPro" id="IPR001789">
    <property type="entry name" value="Sig_transdc_resp-reg_receiver"/>
</dbReference>
<proteinExistence type="predicted"/>
<gene>
    <name evidence="8" type="ORF">J0A65_01100</name>
</gene>
<dbReference type="SMART" id="SM00448">
    <property type="entry name" value="REC"/>
    <property type="match status" value="1"/>
</dbReference>
<evidence type="ECO:0000256" key="4">
    <source>
        <dbReference type="PROSITE-ProRule" id="PRU00169"/>
    </source>
</evidence>
<dbReference type="PANTHER" id="PTHR43547:SF2">
    <property type="entry name" value="HYBRID SIGNAL TRANSDUCTION HISTIDINE KINASE C"/>
    <property type="match status" value="1"/>
</dbReference>
<dbReference type="Pfam" id="PF00072">
    <property type="entry name" value="Response_reg"/>
    <property type="match status" value="1"/>
</dbReference>
<feature type="transmembrane region" description="Helical" evidence="5">
    <location>
        <begin position="44"/>
        <end position="63"/>
    </location>
</feature>
<dbReference type="PRINTS" id="PR00344">
    <property type="entry name" value="BCTRLSENSOR"/>
</dbReference>
<dbReference type="SUPFAM" id="SSF55874">
    <property type="entry name" value="ATPase domain of HSP90 chaperone/DNA topoisomerase II/histidine kinase"/>
    <property type="match status" value="1"/>
</dbReference>
<evidence type="ECO:0000313" key="8">
    <source>
        <dbReference type="EMBL" id="MBN7818437.1"/>
    </source>
</evidence>
<dbReference type="Pfam" id="PF02518">
    <property type="entry name" value="HATPase_c"/>
    <property type="match status" value="1"/>
</dbReference>
<dbReference type="SMART" id="SM00387">
    <property type="entry name" value="HATPase_c"/>
    <property type="match status" value="1"/>
</dbReference>
<dbReference type="EC" id="2.7.13.3" evidence="2"/>
<keyword evidence="5" id="KW-0472">Membrane</keyword>
<reference evidence="8 9" key="1">
    <citation type="submission" date="2021-03" db="EMBL/GenBank/DDBJ databases">
        <title>novel species isolated from a fishpond in China.</title>
        <authorList>
            <person name="Lu H."/>
            <person name="Cai Z."/>
        </authorList>
    </citation>
    <scope>NUCLEOTIDE SEQUENCE [LARGE SCALE GENOMIC DNA]</scope>
    <source>
        <strain evidence="8 9">Y57</strain>
    </source>
</reference>
<keyword evidence="5" id="KW-0812">Transmembrane</keyword>
<organism evidence="8 9">
    <name type="scientific">Bowmanella yangjiangensis</name>
    <dbReference type="NCBI Taxonomy" id="2811230"/>
    <lineage>
        <taxon>Bacteria</taxon>
        <taxon>Pseudomonadati</taxon>
        <taxon>Pseudomonadota</taxon>
        <taxon>Gammaproteobacteria</taxon>
        <taxon>Alteromonadales</taxon>
        <taxon>Alteromonadaceae</taxon>
        <taxon>Bowmanella</taxon>
    </lineage>
</organism>